<dbReference type="OrthoDB" id="6157510at2759"/>
<protein>
    <submittedName>
        <fullName evidence="2">Calpain-5-like isoform X1</fullName>
    </submittedName>
</protein>
<dbReference type="AlphaFoldDB" id="A0A8J4UDB7"/>
<dbReference type="EMBL" id="QNUK01000045">
    <property type="protein sequence ID" value="KAF5905408.1"/>
    <property type="molecule type" value="Genomic_DNA"/>
</dbReference>
<dbReference type="InterPro" id="IPR040350">
    <property type="entry name" value="TMEM272"/>
</dbReference>
<gene>
    <name evidence="2" type="ORF">DAT39_004842</name>
</gene>
<feature type="transmembrane region" description="Helical" evidence="1">
    <location>
        <begin position="12"/>
        <end position="33"/>
    </location>
</feature>
<evidence type="ECO:0000313" key="3">
    <source>
        <dbReference type="Proteomes" id="UP000727407"/>
    </source>
</evidence>
<keyword evidence="1" id="KW-0472">Membrane</keyword>
<sequence>AKYLNECTQEKYIPIYVLVSGVFSVFMALLTCLPCGQKDNSALKCLYSVWHILVSSFLFCWFIA</sequence>
<dbReference type="PANTHER" id="PTHR33444">
    <property type="entry name" value="SI:DKEY-19B23.12-RELATED"/>
    <property type="match status" value="1"/>
</dbReference>
<keyword evidence="1" id="KW-1133">Transmembrane helix</keyword>
<feature type="non-terminal residue" evidence="2">
    <location>
        <position position="64"/>
    </location>
</feature>
<reference evidence="2" key="1">
    <citation type="submission" date="2020-07" db="EMBL/GenBank/DDBJ databases">
        <title>Clarias magur genome sequencing, assembly and annotation.</title>
        <authorList>
            <person name="Kushwaha B."/>
            <person name="Kumar R."/>
            <person name="Das P."/>
            <person name="Joshi C.G."/>
            <person name="Kumar D."/>
            <person name="Nagpure N.S."/>
            <person name="Pandey M."/>
            <person name="Agarwal S."/>
            <person name="Srivastava S."/>
            <person name="Singh M."/>
            <person name="Sahoo L."/>
            <person name="Jayasankar P."/>
            <person name="Meher P.K."/>
            <person name="Koringa P.G."/>
            <person name="Iquebal M.A."/>
            <person name="Das S.P."/>
            <person name="Bit A."/>
            <person name="Patnaik S."/>
            <person name="Patel N."/>
            <person name="Shah T.M."/>
            <person name="Hinsu A."/>
            <person name="Jena J.K."/>
        </authorList>
    </citation>
    <scope>NUCLEOTIDE SEQUENCE</scope>
    <source>
        <strain evidence="2">CIFAMagur01</strain>
        <tissue evidence="2">Testis</tissue>
    </source>
</reference>
<feature type="transmembrane region" description="Helical" evidence="1">
    <location>
        <begin position="45"/>
        <end position="63"/>
    </location>
</feature>
<keyword evidence="1" id="KW-0812">Transmembrane</keyword>
<dbReference type="PANTHER" id="PTHR33444:SF2">
    <property type="entry name" value="MARVEL DOMAIN-CONTAINING PROTEIN"/>
    <property type="match status" value="1"/>
</dbReference>
<keyword evidence="3" id="KW-1185">Reference proteome</keyword>
<organism evidence="2 3">
    <name type="scientific">Clarias magur</name>
    <name type="common">Asian catfish</name>
    <name type="synonym">Macropteronotus magur</name>
    <dbReference type="NCBI Taxonomy" id="1594786"/>
    <lineage>
        <taxon>Eukaryota</taxon>
        <taxon>Metazoa</taxon>
        <taxon>Chordata</taxon>
        <taxon>Craniata</taxon>
        <taxon>Vertebrata</taxon>
        <taxon>Euteleostomi</taxon>
        <taxon>Actinopterygii</taxon>
        <taxon>Neopterygii</taxon>
        <taxon>Teleostei</taxon>
        <taxon>Ostariophysi</taxon>
        <taxon>Siluriformes</taxon>
        <taxon>Clariidae</taxon>
        <taxon>Clarias</taxon>
    </lineage>
</organism>
<comment type="caution">
    <text evidence="2">The sequence shown here is derived from an EMBL/GenBank/DDBJ whole genome shotgun (WGS) entry which is preliminary data.</text>
</comment>
<dbReference type="Proteomes" id="UP000727407">
    <property type="component" value="Unassembled WGS sequence"/>
</dbReference>
<evidence type="ECO:0000256" key="1">
    <source>
        <dbReference type="SAM" id="Phobius"/>
    </source>
</evidence>
<accession>A0A8J4UDB7</accession>
<proteinExistence type="predicted"/>
<evidence type="ECO:0000313" key="2">
    <source>
        <dbReference type="EMBL" id="KAF5905408.1"/>
    </source>
</evidence>
<name>A0A8J4UDB7_CLAMG</name>
<feature type="non-terminal residue" evidence="2">
    <location>
        <position position="1"/>
    </location>
</feature>